<dbReference type="GO" id="GO:0009331">
    <property type="term" value="C:glycerol-3-phosphate dehydrogenase (FAD) complex"/>
    <property type="evidence" value="ECO:0007669"/>
    <property type="project" value="InterPro"/>
</dbReference>
<evidence type="ECO:0000256" key="3">
    <source>
        <dbReference type="ARBA" id="ARBA00022737"/>
    </source>
</evidence>
<keyword evidence="4" id="KW-0408">Iron</keyword>
<dbReference type="GO" id="GO:0016020">
    <property type="term" value="C:membrane"/>
    <property type="evidence" value="ECO:0007669"/>
    <property type="project" value="InterPro"/>
</dbReference>
<dbReference type="KEGG" id="bse:Bsel_2003"/>
<dbReference type="PANTHER" id="PTHR32479:SF19">
    <property type="entry name" value="ANAEROBIC GLYCEROL-3-PHOSPHATE DEHYDROGENASE SUBUNIT C"/>
    <property type="match status" value="1"/>
</dbReference>
<dbReference type="SUPFAM" id="SSF46548">
    <property type="entry name" value="alpha-helical ferredoxin"/>
    <property type="match status" value="1"/>
</dbReference>
<dbReference type="GO" id="GO:0046872">
    <property type="term" value="F:metal ion binding"/>
    <property type="evidence" value="ECO:0007669"/>
    <property type="project" value="UniProtKB-KW"/>
</dbReference>
<evidence type="ECO:0000256" key="4">
    <source>
        <dbReference type="ARBA" id="ARBA00023004"/>
    </source>
</evidence>
<keyword evidence="3" id="KW-0677">Repeat</keyword>
<accession>D6XUM1</accession>
<evidence type="ECO:0000313" key="8">
    <source>
        <dbReference type="Proteomes" id="UP000000271"/>
    </source>
</evidence>
<sequence length="407" mass="44956">MQALYDTDFNPCLKCNACTVQCPVSAVTNDFGGPKHLGPELARFTSQQEFILDPAIDLCTLCGTCDVTCPEGVHVAELTASLKAVKAETEGTKFRDFVLSHAEYVGKAASAFAPVTNTVMKIRPARIIMEKVMGMEAERQFPLYRFNHFKKQYKKKTADTERKVAYFAGCYTTYNNPDIGNALVDVFSANGIEVAMPDQKCCGVPMFANGQMKQGKKNANYNVKSLLSYVDEGYDIVMSCTSCSMAVKKEYLHYLDTPEAHRLSESVYDANEYLRNLMDNGEFNNNLAPVGESAAYYAPCHMKGQSMGNPAMDVLEQIPDYLISDAGADCCGQCGTFGFKKEKYSYSMKMGGKMSEAIADLGRDQTVTECGMCKNQLDQLTDKETLHPLQILQKSYQTAGELAQANR</sequence>
<dbReference type="RefSeq" id="WP_013172929.1">
    <property type="nucleotide sequence ID" value="NC_014219.1"/>
</dbReference>
<dbReference type="AlphaFoldDB" id="D6XUM1"/>
<evidence type="ECO:0000259" key="6">
    <source>
        <dbReference type="PROSITE" id="PS51379"/>
    </source>
</evidence>
<evidence type="ECO:0000313" key="7">
    <source>
        <dbReference type="EMBL" id="ADH99507.1"/>
    </source>
</evidence>
<evidence type="ECO:0000256" key="2">
    <source>
        <dbReference type="ARBA" id="ARBA00022723"/>
    </source>
</evidence>
<gene>
    <name evidence="7" type="ordered locus">Bsel_2003</name>
</gene>
<feature type="domain" description="4Fe-4S ferredoxin-type" evidence="6">
    <location>
        <begin position="48"/>
        <end position="79"/>
    </location>
</feature>
<dbReference type="EMBL" id="CP001791">
    <property type="protein sequence ID" value="ADH99507.1"/>
    <property type="molecule type" value="Genomic_DNA"/>
</dbReference>
<dbReference type="GO" id="GO:0051539">
    <property type="term" value="F:4 iron, 4 sulfur cluster binding"/>
    <property type="evidence" value="ECO:0007669"/>
    <property type="project" value="UniProtKB-KW"/>
</dbReference>
<keyword evidence="1" id="KW-0004">4Fe-4S</keyword>
<dbReference type="InterPro" id="IPR017753">
    <property type="entry name" value="G3P_DH_GlpC_su"/>
</dbReference>
<proteinExistence type="predicted"/>
<dbReference type="InterPro" id="IPR017896">
    <property type="entry name" value="4Fe4S_Fe-S-bd"/>
</dbReference>
<dbReference type="Gene3D" id="1.10.1060.10">
    <property type="entry name" value="Alpha-helical ferredoxin"/>
    <property type="match status" value="1"/>
</dbReference>
<name>D6XUM1_BACIE</name>
<dbReference type="Pfam" id="PF02754">
    <property type="entry name" value="CCG"/>
    <property type="match status" value="2"/>
</dbReference>
<dbReference type="Proteomes" id="UP000000271">
    <property type="component" value="Chromosome"/>
</dbReference>
<evidence type="ECO:0000256" key="5">
    <source>
        <dbReference type="ARBA" id="ARBA00023014"/>
    </source>
</evidence>
<evidence type="ECO:0000256" key="1">
    <source>
        <dbReference type="ARBA" id="ARBA00022485"/>
    </source>
</evidence>
<dbReference type="HOGENOM" id="CLU_023081_7_1_9"/>
<keyword evidence="8" id="KW-1185">Reference proteome</keyword>
<keyword evidence="5" id="KW-0411">Iron-sulfur</keyword>
<protein>
    <submittedName>
        <fullName evidence="7">Glycerol-3-phosphate dehydrogenase, anaerobic, C subunit</fullName>
    </submittedName>
</protein>
<dbReference type="PROSITE" id="PS00198">
    <property type="entry name" value="4FE4S_FER_1"/>
    <property type="match status" value="1"/>
</dbReference>
<dbReference type="PROSITE" id="PS51379">
    <property type="entry name" value="4FE4S_FER_2"/>
    <property type="match status" value="2"/>
</dbReference>
<dbReference type="NCBIfam" id="TIGR03379">
    <property type="entry name" value="glycerol3P_GlpC"/>
    <property type="match status" value="1"/>
</dbReference>
<dbReference type="Pfam" id="PF13183">
    <property type="entry name" value="Fer4_8"/>
    <property type="match status" value="1"/>
</dbReference>
<keyword evidence="2" id="KW-0479">Metal-binding</keyword>
<dbReference type="OrthoDB" id="9794954at2"/>
<reference evidence="7" key="1">
    <citation type="submission" date="2009-10" db="EMBL/GenBank/DDBJ databases">
        <title>Complete sequence of Bacillus selenitireducens MLS10.</title>
        <authorList>
            <consortium name="US DOE Joint Genome Institute"/>
            <person name="Lucas S."/>
            <person name="Copeland A."/>
            <person name="Lapidus A."/>
            <person name="Glavina del Rio T."/>
            <person name="Dalin E."/>
            <person name="Tice H."/>
            <person name="Bruce D."/>
            <person name="Goodwin L."/>
            <person name="Pitluck S."/>
            <person name="Sims D."/>
            <person name="Brettin T."/>
            <person name="Detter J.C."/>
            <person name="Han C."/>
            <person name="Larimer F."/>
            <person name="Land M."/>
            <person name="Hauser L."/>
            <person name="Kyrpides N."/>
            <person name="Ovchinnikova G."/>
            <person name="Stolz J."/>
        </authorList>
    </citation>
    <scope>NUCLEOTIDE SEQUENCE [LARGE SCALE GENOMIC DNA]</scope>
    <source>
        <strain evidence="7">MLS10</strain>
    </source>
</reference>
<dbReference type="InterPro" id="IPR004017">
    <property type="entry name" value="Cys_rich_dom"/>
</dbReference>
<dbReference type="InterPro" id="IPR017900">
    <property type="entry name" value="4Fe4S_Fe_S_CS"/>
</dbReference>
<dbReference type="PANTHER" id="PTHR32479">
    <property type="entry name" value="GLYCOLATE OXIDASE IRON-SULFUR SUBUNIT"/>
    <property type="match status" value="1"/>
</dbReference>
<organism evidence="7 8">
    <name type="scientific">Bacillus selenitireducens (strain ATCC 700615 / DSM 15326 / MLS10)</name>
    <dbReference type="NCBI Taxonomy" id="439292"/>
    <lineage>
        <taxon>Bacteria</taxon>
        <taxon>Bacillati</taxon>
        <taxon>Bacillota</taxon>
        <taxon>Bacilli</taxon>
        <taxon>Bacillales</taxon>
        <taxon>Bacillaceae</taxon>
        <taxon>Salisediminibacterium</taxon>
    </lineage>
</organism>
<dbReference type="GO" id="GO:0009061">
    <property type="term" value="P:anaerobic respiration"/>
    <property type="evidence" value="ECO:0007669"/>
    <property type="project" value="InterPro"/>
</dbReference>
<dbReference type="GO" id="GO:0016491">
    <property type="term" value="F:oxidoreductase activity"/>
    <property type="evidence" value="ECO:0007669"/>
    <property type="project" value="UniProtKB-ARBA"/>
</dbReference>
<dbReference type="InterPro" id="IPR009051">
    <property type="entry name" value="Helical_ferredxn"/>
</dbReference>
<dbReference type="eggNOG" id="COG0247">
    <property type="taxonomic scope" value="Bacteria"/>
</dbReference>
<dbReference type="STRING" id="439292.Bsel_2003"/>
<dbReference type="NCBIfam" id="NF008369">
    <property type="entry name" value="PRK11168.1"/>
    <property type="match status" value="1"/>
</dbReference>
<feature type="domain" description="4Fe-4S ferredoxin-type" evidence="6">
    <location>
        <begin position="1"/>
        <end position="32"/>
    </location>
</feature>